<sequence>MNGVAEPWYSHTLNLWTLPATLAVTWALMKSLTAGWRWSVGRRRHLLNRLRKIAPGVRHAYVTSLFGEPTWERTREFKDCVGSKVPLTVRTWPLHRMGYLVTWCDRDGSVALYSLTTTSRWFRPRVVLYRYRIRLGRDRLSAMHKRQAQPLQTHAQVGARRYVYWESYYFGNPGGYRTWYIGVNDNGHSALAPTGVSGDSGPERLAQYRRQATINTVVVEGPGVGLDPAELFNVFEFGPAMDTVRLTQPPYLFVDRRFGRTRDRLSAWMWEWNYRRGQKALDHAGALDGQPET</sequence>
<dbReference type="EMBL" id="JBHSIZ010000005">
    <property type="protein sequence ID" value="MFC4955576.1"/>
    <property type="molecule type" value="Genomic_DNA"/>
</dbReference>
<reference evidence="2" key="1">
    <citation type="journal article" date="2019" name="Int. J. Syst. Evol. Microbiol.">
        <title>The Global Catalogue of Microorganisms (GCM) 10K type strain sequencing project: providing services to taxonomists for standard genome sequencing and annotation.</title>
        <authorList>
            <consortium name="The Broad Institute Genomics Platform"/>
            <consortium name="The Broad Institute Genome Sequencing Center for Infectious Disease"/>
            <person name="Wu L."/>
            <person name="Ma J."/>
        </authorList>
    </citation>
    <scope>NUCLEOTIDE SEQUENCE [LARGE SCALE GENOMIC DNA]</scope>
    <source>
        <strain evidence="2">CCM 7224</strain>
    </source>
</reference>
<dbReference type="InterPro" id="IPR050010">
    <property type="entry name" value="ETEC_3214_dom"/>
</dbReference>
<evidence type="ECO:0000313" key="1">
    <source>
        <dbReference type="EMBL" id="MFC4955576.1"/>
    </source>
</evidence>
<comment type="caution">
    <text evidence="1">The sequence shown here is derived from an EMBL/GenBank/DDBJ whole genome shotgun (WGS) entry which is preliminary data.</text>
</comment>
<dbReference type="NCBIfam" id="NF043066">
    <property type="entry name" value="ETEC_3214_dom"/>
    <property type="match status" value="1"/>
</dbReference>
<keyword evidence="2" id="KW-1185">Reference proteome</keyword>
<accession>A0ABV9UII3</accession>
<gene>
    <name evidence="1" type="ORF">ACFPFX_04610</name>
</gene>
<dbReference type="Proteomes" id="UP001595834">
    <property type="component" value="Unassembled WGS sequence"/>
</dbReference>
<proteinExistence type="predicted"/>
<name>A0ABV9UII3_9ACTN</name>
<evidence type="ECO:0000313" key="2">
    <source>
        <dbReference type="Proteomes" id="UP001595834"/>
    </source>
</evidence>
<organism evidence="1 2">
    <name type="scientific">Streptomyces mauvecolor</name>
    <dbReference type="NCBI Taxonomy" id="58345"/>
    <lineage>
        <taxon>Bacteria</taxon>
        <taxon>Bacillati</taxon>
        <taxon>Actinomycetota</taxon>
        <taxon>Actinomycetes</taxon>
        <taxon>Kitasatosporales</taxon>
        <taxon>Streptomycetaceae</taxon>
        <taxon>Streptomyces</taxon>
    </lineage>
</organism>
<dbReference type="RefSeq" id="WP_344370396.1">
    <property type="nucleotide sequence ID" value="NZ_BAAASQ010000001.1"/>
</dbReference>
<protein>
    <submittedName>
        <fullName evidence="1">ETEC_3214 domain-containing protein</fullName>
    </submittedName>
</protein>